<protein>
    <recommendedName>
        <fullName evidence="1">DUF1854 domain-containing protein</fullName>
    </recommendedName>
</protein>
<evidence type="ECO:0000313" key="2">
    <source>
        <dbReference type="EMBL" id="SBT10611.1"/>
    </source>
</evidence>
<dbReference type="Pfam" id="PF08909">
    <property type="entry name" value="DUF1854"/>
    <property type="match status" value="1"/>
</dbReference>
<dbReference type="AlphaFoldDB" id="A0A1A8Y0Y0"/>
<dbReference type="EMBL" id="FLQY01000360">
    <property type="protein sequence ID" value="SBT10611.1"/>
    <property type="molecule type" value="Genomic_DNA"/>
</dbReference>
<sequence>MTRMNDYRLQRDAFGRLVLTDADGESHAGVVPVRAFPIAAPDQGIALVDPHGHELAWIDRLTDLPDELRALVEAELASREFMPVISRIVSVSSFATPSTWRVKTDHGETDFVLKGEEDIRRLALPALLIADSHGIHYLIHDRYALDHHSRKILDRFL</sequence>
<feature type="domain" description="DUF1854" evidence="1">
    <location>
        <begin position="27"/>
        <end position="156"/>
    </location>
</feature>
<name>A0A1A8Y0Y0_9RHOO</name>
<evidence type="ECO:0000313" key="3">
    <source>
        <dbReference type="Proteomes" id="UP000199600"/>
    </source>
</evidence>
<proteinExistence type="predicted"/>
<accession>A0A1A8Y0Y0</accession>
<gene>
    <name evidence="2" type="ORF">PROAA_580015</name>
</gene>
<evidence type="ECO:0000259" key="1">
    <source>
        <dbReference type="Pfam" id="PF08909"/>
    </source>
</evidence>
<reference evidence="2 3" key="1">
    <citation type="submission" date="2016-06" db="EMBL/GenBank/DDBJ databases">
        <authorList>
            <person name="Kjaerup R.B."/>
            <person name="Dalgaard T.S."/>
            <person name="Juul-Madsen H.R."/>
        </authorList>
    </citation>
    <scope>NUCLEOTIDE SEQUENCE [LARGE SCALE GENOMIC DNA]</scope>
    <source>
        <strain evidence="2">2</strain>
    </source>
</reference>
<keyword evidence="3" id="KW-1185">Reference proteome</keyword>
<dbReference type="Proteomes" id="UP000199600">
    <property type="component" value="Unassembled WGS sequence"/>
</dbReference>
<dbReference type="InterPro" id="IPR015005">
    <property type="entry name" value="DUF1854"/>
</dbReference>
<organism evidence="2 3">
    <name type="scientific">Candidatus Propionivibrio aalborgensis</name>
    <dbReference type="NCBI Taxonomy" id="1860101"/>
    <lineage>
        <taxon>Bacteria</taxon>
        <taxon>Pseudomonadati</taxon>
        <taxon>Pseudomonadota</taxon>
        <taxon>Betaproteobacteria</taxon>
        <taxon>Rhodocyclales</taxon>
        <taxon>Rhodocyclaceae</taxon>
        <taxon>Propionivibrio</taxon>
    </lineage>
</organism>